<keyword evidence="11" id="KW-1185">Reference proteome</keyword>
<comment type="pathway">
    <text evidence="1 8">Amino-acid biosynthesis; L-histidine biosynthesis; L-histidine from 5-phospho-alpha-D-ribose 1-diphosphate: step 8/9.</text>
</comment>
<dbReference type="Pfam" id="PF02811">
    <property type="entry name" value="PHP"/>
    <property type="match status" value="1"/>
</dbReference>
<dbReference type="PANTHER" id="PTHR21039:SF0">
    <property type="entry name" value="HISTIDINOL-PHOSPHATASE"/>
    <property type="match status" value="1"/>
</dbReference>
<evidence type="ECO:0000256" key="6">
    <source>
        <dbReference type="ARBA" id="ARBA00023102"/>
    </source>
</evidence>
<dbReference type="InterPro" id="IPR016195">
    <property type="entry name" value="Pol/histidinol_Pase-like"/>
</dbReference>
<evidence type="ECO:0000256" key="8">
    <source>
        <dbReference type="RuleBase" id="RU366003"/>
    </source>
</evidence>
<evidence type="ECO:0000256" key="3">
    <source>
        <dbReference type="ARBA" id="ARBA00013085"/>
    </source>
</evidence>
<dbReference type="PANTHER" id="PTHR21039">
    <property type="entry name" value="HISTIDINOL PHOSPHATASE-RELATED"/>
    <property type="match status" value="1"/>
</dbReference>
<reference evidence="10 11" key="1">
    <citation type="submission" date="2024-07" db="EMBL/GenBank/DDBJ databases">
        <authorList>
            <person name="Lee S."/>
            <person name="Kang M."/>
        </authorList>
    </citation>
    <scope>NUCLEOTIDE SEQUENCE [LARGE SCALE GENOMIC DNA]</scope>
    <source>
        <strain evidence="10 11">DS6</strain>
    </source>
</reference>
<evidence type="ECO:0000313" key="11">
    <source>
        <dbReference type="Proteomes" id="UP001556631"/>
    </source>
</evidence>
<dbReference type="Gene3D" id="3.20.20.140">
    <property type="entry name" value="Metal-dependent hydrolases"/>
    <property type="match status" value="1"/>
</dbReference>
<dbReference type="RefSeq" id="WP_367990675.1">
    <property type="nucleotide sequence ID" value="NZ_JBFPJR010000001.1"/>
</dbReference>
<evidence type="ECO:0000313" key="10">
    <source>
        <dbReference type="EMBL" id="MEX0426077.1"/>
    </source>
</evidence>
<organism evidence="10 11">
    <name type="scientific">Nocardioides eburneus</name>
    <dbReference type="NCBI Taxonomy" id="3231482"/>
    <lineage>
        <taxon>Bacteria</taxon>
        <taxon>Bacillati</taxon>
        <taxon>Actinomycetota</taxon>
        <taxon>Actinomycetes</taxon>
        <taxon>Propionibacteriales</taxon>
        <taxon>Nocardioidaceae</taxon>
        <taxon>Nocardioides</taxon>
    </lineage>
</organism>
<evidence type="ECO:0000256" key="1">
    <source>
        <dbReference type="ARBA" id="ARBA00004970"/>
    </source>
</evidence>
<evidence type="ECO:0000256" key="2">
    <source>
        <dbReference type="ARBA" id="ARBA00009152"/>
    </source>
</evidence>
<name>A0ABV3SUQ2_9ACTN</name>
<dbReference type="SUPFAM" id="SSF89550">
    <property type="entry name" value="PHP domain-like"/>
    <property type="match status" value="1"/>
</dbReference>
<evidence type="ECO:0000256" key="7">
    <source>
        <dbReference type="ARBA" id="ARBA00049158"/>
    </source>
</evidence>
<evidence type="ECO:0000259" key="9">
    <source>
        <dbReference type="Pfam" id="PF02811"/>
    </source>
</evidence>
<dbReference type="InterPro" id="IPR004013">
    <property type="entry name" value="PHP_dom"/>
</dbReference>
<evidence type="ECO:0000256" key="5">
    <source>
        <dbReference type="ARBA" id="ARBA00022801"/>
    </source>
</evidence>
<dbReference type="EC" id="3.1.3.15" evidence="3 8"/>
<gene>
    <name evidence="10" type="ORF">AB3X52_00480</name>
</gene>
<comment type="catalytic activity">
    <reaction evidence="7 8">
        <text>L-histidinol phosphate + H2O = L-histidinol + phosphate</text>
        <dbReference type="Rhea" id="RHEA:14465"/>
        <dbReference type="ChEBI" id="CHEBI:15377"/>
        <dbReference type="ChEBI" id="CHEBI:43474"/>
        <dbReference type="ChEBI" id="CHEBI:57699"/>
        <dbReference type="ChEBI" id="CHEBI:57980"/>
        <dbReference type="EC" id="3.1.3.15"/>
    </reaction>
</comment>
<dbReference type="InterPro" id="IPR010140">
    <property type="entry name" value="Histidinol_P_phosphatase_HisJ"/>
</dbReference>
<feature type="domain" description="PHP" evidence="9">
    <location>
        <begin position="9"/>
        <end position="207"/>
    </location>
</feature>
<keyword evidence="5 8" id="KW-0378">Hydrolase</keyword>
<comment type="caution">
    <text evidence="10">The sequence shown here is derived from an EMBL/GenBank/DDBJ whole genome shotgun (WGS) entry which is preliminary data.</text>
</comment>
<keyword evidence="4 8" id="KW-0028">Amino-acid biosynthesis</keyword>
<dbReference type="Proteomes" id="UP001556631">
    <property type="component" value="Unassembled WGS sequence"/>
</dbReference>
<keyword evidence="6 8" id="KW-0368">Histidine biosynthesis</keyword>
<protein>
    <recommendedName>
        <fullName evidence="3 8">Histidinol-phosphatase</fullName>
        <shortName evidence="8">HolPase</shortName>
        <ecNumber evidence="3 8">3.1.3.15</ecNumber>
    </recommendedName>
</protein>
<comment type="similarity">
    <text evidence="2 8">Belongs to the PHP hydrolase family. HisK subfamily.</text>
</comment>
<proteinExistence type="inferred from homology"/>
<sequence>MPEESLPADNHVHSEWSWDTRKGDMEATCARAVALGLPSIAFTEHVDHTARSGPFDAEGYLAAVDRCRDLFPSLRILTGVEIGEAHWDPADTEALLAGGRFERVLASLHSVPELPGHPDMAVLYDTQPRAQVLRDYLAEIEKLITAFDGFQVLAHIDYPARRWPLTPTPSSGGRSDKALFDPRECEEEYRHVLRTLAGTGRVLEFNTRVPLHPLVLDWWREVGGDAVSFASDAHRPEALAHGFREAVAVASAAGFRPGRDPLDFWRRA</sequence>
<accession>A0ABV3SUQ2</accession>
<evidence type="ECO:0000256" key="4">
    <source>
        <dbReference type="ARBA" id="ARBA00022605"/>
    </source>
</evidence>
<dbReference type="EMBL" id="JBFPJR010000001">
    <property type="protein sequence ID" value="MEX0426077.1"/>
    <property type="molecule type" value="Genomic_DNA"/>
</dbReference>